<dbReference type="Gene3D" id="3.30.70.1430">
    <property type="entry name" value="Multidrug efflux transporter AcrB pore domain"/>
    <property type="match status" value="2"/>
</dbReference>
<feature type="transmembrane region" description="Helical" evidence="1">
    <location>
        <begin position="514"/>
        <end position="543"/>
    </location>
</feature>
<dbReference type="Proteomes" id="UP000295727">
    <property type="component" value="Chromosome 4"/>
</dbReference>
<dbReference type="Gene3D" id="3.30.70.1320">
    <property type="entry name" value="Multidrug efflux transporter AcrB pore domain like"/>
    <property type="match status" value="1"/>
</dbReference>
<feature type="transmembrane region" description="Helical" evidence="1">
    <location>
        <begin position="469"/>
        <end position="493"/>
    </location>
</feature>
<dbReference type="EMBL" id="CP038151">
    <property type="protein sequence ID" value="QBR02711.1"/>
    <property type="molecule type" value="Genomic_DNA"/>
</dbReference>
<feature type="transmembrane region" description="Helical" evidence="1">
    <location>
        <begin position="959"/>
        <end position="977"/>
    </location>
</feature>
<feature type="transmembrane region" description="Helical" evidence="1">
    <location>
        <begin position="361"/>
        <end position="381"/>
    </location>
</feature>
<dbReference type="SUPFAM" id="SSF82693">
    <property type="entry name" value="Multidrug efflux transporter AcrB pore domain, PN1, PN2, PC1 and PC2 subdomains"/>
    <property type="match status" value="3"/>
</dbReference>
<dbReference type="Gene3D" id="1.20.1640.10">
    <property type="entry name" value="Multidrug efflux transporter AcrB transmembrane domain"/>
    <property type="match status" value="2"/>
</dbReference>
<evidence type="ECO:0000313" key="3">
    <source>
        <dbReference type="Proteomes" id="UP000295727"/>
    </source>
</evidence>
<keyword evidence="1" id="KW-0472">Membrane</keyword>
<dbReference type="OrthoDB" id="9798415at2"/>
<gene>
    <name evidence="2" type="ORF">E1956_36450</name>
</gene>
<dbReference type="KEGG" id="ppai:E1956_36450"/>
<feature type="transmembrane region" description="Helical" evidence="1">
    <location>
        <begin position="338"/>
        <end position="354"/>
    </location>
</feature>
<evidence type="ECO:0000313" key="2">
    <source>
        <dbReference type="EMBL" id="QBR02711.1"/>
    </source>
</evidence>
<dbReference type="Gene3D" id="3.30.70.1440">
    <property type="entry name" value="Multidrug efflux transporter AcrB pore domain"/>
    <property type="match status" value="1"/>
</dbReference>
<feature type="transmembrane region" description="Helical" evidence="1">
    <location>
        <begin position="909"/>
        <end position="930"/>
    </location>
</feature>
<feature type="transmembrane region" description="Helical" evidence="1">
    <location>
        <begin position="883"/>
        <end position="903"/>
    </location>
</feature>
<dbReference type="GO" id="GO:0005886">
    <property type="term" value="C:plasma membrane"/>
    <property type="evidence" value="ECO:0007669"/>
    <property type="project" value="TreeGrafter"/>
</dbReference>
<dbReference type="PRINTS" id="PR00702">
    <property type="entry name" value="ACRIFLAVINRP"/>
</dbReference>
<dbReference type="RefSeq" id="WP_134758231.1">
    <property type="nucleotide sequence ID" value="NZ_CP038151.1"/>
</dbReference>
<protein>
    <submittedName>
        <fullName evidence="2">Efflux RND transporter permease subunit</fullName>
    </submittedName>
</protein>
<dbReference type="SUPFAM" id="SSF82714">
    <property type="entry name" value="Multidrug efflux transporter AcrB TolC docking domain, DN and DC subdomains"/>
    <property type="match status" value="2"/>
</dbReference>
<dbReference type="PANTHER" id="PTHR32063">
    <property type="match status" value="1"/>
</dbReference>
<evidence type="ECO:0000256" key="1">
    <source>
        <dbReference type="SAM" id="Phobius"/>
    </source>
</evidence>
<dbReference type="GO" id="GO:0042910">
    <property type="term" value="F:xenobiotic transmembrane transporter activity"/>
    <property type="evidence" value="ECO:0007669"/>
    <property type="project" value="TreeGrafter"/>
</dbReference>
<keyword evidence="3" id="KW-1185">Reference proteome</keyword>
<proteinExistence type="predicted"/>
<dbReference type="AlphaFoldDB" id="A0A4P7D1V0"/>
<organism evidence="2 3">
    <name type="scientific">Paraburkholderia pallida</name>
    <dbReference type="NCBI Taxonomy" id="2547399"/>
    <lineage>
        <taxon>Bacteria</taxon>
        <taxon>Pseudomonadati</taxon>
        <taxon>Pseudomonadota</taxon>
        <taxon>Betaproteobacteria</taxon>
        <taxon>Burkholderiales</taxon>
        <taxon>Burkholderiaceae</taxon>
        <taxon>Paraburkholderia</taxon>
    </lineage>
</organism>
<feature type="transmembrane region" description="Helical" evidence="1">
    <location>
        <begin position="387"/>
        <end position="408"/>
    </location>
</feature>
<dbReference type="Pfam" id="PF00873">
    <property type="entry name" value="ACR_tran"/>
    <property type="match status" value="1"/>
</dbReference>
<sequence length="1036" mass="110398">MTFGQWMQRHRRSLLFVIALGAIAGALTALRLPISLFPNVSFPRAVVSLDAGDRPAEQMATLVTMPVEEALRRVPGVRDVESTTSRGSAQISLNFDWGTDMAQATLQAQSAIGEILATLPPGTTMQVRRMDPTVFPVLAYSLTSSRLSLAQLYDLAQFQLRPMLSSVEGVARVDITGGARDELEVAVDPARLAAYKLSVADVSRAIGAGNVLMATGRIEDHDKLYLVVANAPVNGIDALKNVVVSTPGPNQVNQVRLGDIATVSQGTVPQWIRVTADGKDAVLINVYQQPGANSVAMAKAIRARLASFGKQMPAGVHLANWYDQSELVVASATSVRDAIMIGVVLAALTLFVFLRNVKITVIAVALVPVVMAATILLLDVFGMGFNIMTLGGMAAAVGLVIDDAIVMIEHIARRMREAGANAFHGRVMSAALEFTRPLAGSSAATLIIFVPLAFLSGVTGAFFKALSITMASALFISFLVTWLAIPILCDHWLTAKDAEEHSETRFAAWLNRRYAQLVATVSARPVWVLALIVPLVLLAALAFTRVGSGFMPSMDEGGFVLDYHTKPGTSITETDRLMQQIEAIIRANPNVATYSRRTGAGLGGDLNEPNKGDFFVRLKSGKREPIETVMEEIRSQIETQVPGVSIELAQLMEDLIGDLTAVPQPVQIKIYSDDQNVLDGTAERVAARIGKIPGIVDIDDGSNPAGDAIDLHIRPDAVAAEGMDAQAVAQQVNDLLDGNVATQYQDGPKSIGVRVRARGALHMTDTALGQLPIRAPDGHVFALSRVAARVTVSGQPEISRDNLKRMVAVTARIDGRDLGSTIADVQRALADPNLLPAGVYYELGGLYQQQQIAFKGLIAVFGAAVALVFGLLLFLYERFRVALAVMAMPLLATGAVFIGLWVTGIELNISAMMGMTMIVGIVTEVAIFYVSEFQGLVRDEGVPVPEALLAAGRNRLRPIAMTTIAAILALLPLAFALGQGSAMQQPLAVAIISGLIVQMPLVLLVLPVLLRLLLGAGQPGKPDKPGAASREPHTKG</sequence>
<keyword evidence="1" id="KW-1133">Transmembrane helix</keyword>
<dbReference type="InterPro" id="IPR001036">
    <property type="entry name" value="Acrflvin-R"/>
</dbReference>
<feature type="transmembrane region" description="Helical" evidence="1">
    <location>
        <begin position="443"/>
        <end position="463"/>
    </location>
</feature>
<name>A0A4P7D1V0_9BURK</name>
<dbReference type="SUPFAM" id="SSF82866">
    <property type="entry name" value="Multidrug efflux transporter AcrB transmembrane domain"/>
    <property type="match status" value="2"/>
</dbReference>
<dbReference type="Gene3D" id="3.30.2090.10">
    <property type="entry name" value="Multidrug efflux transporter AcrB TolC docking domain, DN and DC subdomains"/>
    <property type="match status" value="2"/>
</dbReference>
<keyword evidence="1" id="KW-0812">Transmembrane</keyword>
<reference evidence="2 3" key="1">
    <citation type="submission" date="2019-03" db="EMBL/GenBank/DDBJ databases">
        <title>Paraburkholderia sp. 7MH5, isolated from subtropical forest soil.</title>
        <authorList>
            <person name="Gao Z.-H."/>
            <person name="Qiu L.-H."/>
        </authorList>
    </citation>
    <scope>NUCLEOTIDE SEQUENCE [LARGE SCALE GENOMIC DNA]</scope>
    <source>
        <strain evidence="2 3">7MH5</strain>
    </source>
</reference>
<feature type="transmembrane region" description="Helical" evidence="1">
    <location>
        <begin position="856"/>
        <end position="876"/>
    </location>
</feature>
<accession>A0A4P7D1V0</accession>
<dbReference type="PANTHER" id="PTHR32063:SF24">
    <property type="entry name" value="CATION EFFLUX SYSTEM (ACRB_ACRD_ACRF FAMILY)"/>
    <property type="match status" value="1"/>
</dbReference>
<feature type="transmembrane region" description="Helical" evidence="1">
    <location>
        <begin position="989"/>
        <end position="1014"/>
    </location>
</feature>
<dbReference type="InterPro" id="IPR027463">
    <property type="entry name" value="AcrB_DN_DC_subdom"/>
</dbReference>